<reference evidence="4" key="1">
    <citation type="submission" date="2024-06" db="EMBL/GenBank/DDBJ databases">
        <authorList>
            <consortium name="consrtm"/>
            <person name="Uemura M."/>
            <person name="Terahara T."/>
        </authorList>
    </citation>
    <scope>NUCLEOTIDE SEQUENCE</scope>
    <source>
        <strain evidence="4">KM77-8</strain>
    </source>
</reference>
<dbReference type="InterPro" id="IPR028081">
    <property type="entry name" value="Leu-bd"/>
</dbReference>
<dbReference type="SUPFAM" id="SSF53822">
    <property type="entry name" value="Periplasmic binding protein-like I"/>
    <property type="match status" value="1"/>
</dbReference>
<gene>
    <name evidence="4" type="ORF">SHKM778_42110</name>
</gene>
<sequence>MVAEETDDAPAAVRSLLAAGVDAFACFGPLDATVRAARQLAAAGFDGPRWMQHLLYGSEFPRQAGAAGEGWYVVTAAVDATALKTERARAFTTAWRRLHGSVPGPYAAEAYDTARMLLAEFARTVPARGGHRPKRAALGGRMAKATYTGVSRGYAFGDFHEYHSDNQGWSDNTFVHQVRDGRFVQRGSLTDLQRAAEA</sequence>
<evidence type="ECO:0000259" key="3">
    <source>
        <dbReference type="Pfam" id="PF13458"/>
    </source>
</evidence>
<dbReference type="EMBL" id="AP035768">
    <property type="protein sequence ID" value="BFO17823.1"/>
    <property type="molecule type" value="Genomic_DNA"/>
</dbReference>
<protein>
    <recommendedName>
        <fullName evidence="3">Leucine-binding protein domain-containing protein</fullName>
    </recommendedName>
</protein>
<reference evidence="4" key="2">
    <citation type="submission" date="2024-07" db="EMBL/GenBank/DDBJ databases">
        <title>Streptomyces haneummycinica sp. nov., a new antibiotic-producing actinobacterium isolated from marine sediment.</title>
        <authorList>
            <person name="Uemura M."/>
            <person name="Hamada M."/>
            <person name="Hirano S."/>
            <person name="Kobayashi K."/>
            <person name="Ohshiro T."/>
            <person name="Kobayashi T."/>
            <person name="Terahara T."/>
        </authorList>
    </citation>
    <scope>NUCLEOTIDE SEQUENCE</scope>
    <source>
        <strain evidence="4">KM77-8</strain>
    </source>
</reference>
<dbReference type="InterPro" id="IPR028082">
    <property type="entry name" value="Peripla_BP_I"/>
</dbReference>
<evidence type="ECO:0000256" key="1">
    <source>
        <dbReference type="ARBA" id="ARBA00010062"/>
    </source>
</evidence>
<feature type="domain" description="Leucine-binding protein" evidence="3">
    <location>
        <begin position="5"/>
        <end position="171"/>
    </location>
</feature>
<dbReference type="AlphaFoldDB" id="A0AAT9HKM4"/>
<dbReference type="Gene3D" id="3.40.50.2300">
    <property type="match status" value="2"/>
</dbReference>
<keyword evidence="2" id="KW-0732">Signal</keyword>
<evidence type="ECO:0000313" key="4">
    <source>
        <dbReference type="EMBL" id="BFO17823.1"/>
    </source>
</evidence>
<comment type="similarity">
    <text evidence="1">Belongs to the leucine-binding protein family.</text>
</comment>
<name>A0AAT9HKM4_9ACTN</name>
<accession>A0AAT9HKM4</accession>
<organism evidence="4">
    <name type="scientific">Streptomyces haneummycinicus</name>
    <dbReference type="NCBI Taxonomy" id="3074435"/>
    <lineage>
        <taxon>Bacteria</taxon>
        <taxon>Bacillati</taxon>
        <taxon>Actinomycetota</taxon>
        <taxon>Actinomycetes</taxon>
        <taxon>Kitasatosporales</taxon>
        <taxon>Streptomycetaceae</taxon>
        <taxon>Streptomyces</taxon>
    </lineage>
</organism>
<evidence type="ECO:0000256" key="2">
    <source>
        <dbReference type="ARBA" id="ARBA00022729"/>
    </source>
</evidence>
<proteinExistence type="inferred from homology"/>
<dbReference type="Pfam" id="PF13458">
    <property type="entry name" value="Peripla_BP_6"/>
    <property type="match status" value="1"/>
</dbReference>